<dbReference type="InterPro" id="IPR017900">
    <property type="entry name" value="4Fe4S_Fe_S_CS"/>
</dbReference>
<proteinExistence type="predicted"/>
<dbReference type="EMBL" id="LQMQ01000026">
    <property type="protein sequence ID" value="KUO41223.1"/>
    <property type="molecule type" value="Genomic_DNA"/>
</dbReference>
<organism evidence="2 3">
    <name type="scientific">Hadarchaeum yellowstonense</name>
    <dbReference type="NCBI Taxonomy" id="1776334"/>
    <lineage>
        <taxon>Archaea</taxon>
        <taxon>Methanobacteriati</taxon>
        <taxon>Candidatus Hadarchaeota</taxon>
        <taxon>Candidatus Hadarchaeia</taxon>
        <taxon>Candidatus Hadarchaeales</taxon>
        <taxon>Candidatus Hadarchaeaceae</taxon>
        <taxon>Candidatus Hadarchaeum</taxon>
    </lineage>
</organism>
<sequence>MDQAESRRGGRLEKYLVAKTSFLKLVDEQIKEGKEVVAPVRQENQANFRRIKSTAEILWGGPQTVVSAKSFVFPPKEELLNYETNDEVRVQPRVEAKPLILLGVHSCDINGMALLDKVFTEKNLDENYVKKRENLTVIGVECLEPCSPESFCYRKDSVLPWDGFDLFLTDLGKNFFVEVGSAKGESFLSGLGKKATQADVDRVKKIRRERDAKFDEKQRKLKPKLSDLPVLLKENYNSPVWAERGARCFGCGSCNMVCPTCYCFDVRDCVELDLKHGIRARWWDGCMLTDFTRIATGEIFREDRGARLRHRTYRKDYYLFEKWGKSFCTGCGRCGKACLTKVVDPLDIANEIYERSRSR</sequence>
<dbReference type="PANTHER" id="PTHR40447">
    <property type="entry name" value="ANAEROBIC SULFITE REDUCTASE SUBUNIT A"/>
    <property type="match status" value="1"/>
</dbReference>
<dbReference type="AlphaFoldDB" id="A0A147JX88"/>
<dbReference type="InterPro" id="IPR017896">
    <property type="entry name" value="4Fe4S_Fe-S-bd"/>
</dbReference>
<evidence type="ECO:0000313" key="3">
    <source>
        <dbReference type="Proteomes" id="UP000074294"/>
    </source>
</evidence>
<feature type="domain" description="4Fe-4S ferredoxin-type" evidence="1">
    <location>
        <begin position="237"/>
        <end position="269"/>
    </location>
</feature>
<feature type="domain" description="4Fe-4S ferredoxin-type" evidence="1">
    <location>
        <begin position="319"/>
        <end position="348"/>
    </location>
</feature>
<dbReference type="PROSITE" id="PS51379">
    <property type="entry name" value="4FE4S_FER_2"/>
    <property type="match status" value="2"/>
</dbReference>
<name>A0A147JX88_HADYE</name>
<dbReference type="SUPFAM" id="SSF46548">
    <property type="entry name" value="alpha-helical ferredoxin"/>
    <property type="match status" value="1"/>
</dbReference>
<dbReference type="Proteomes" id="UP000074294">
    <property type="component" value="Unassembled WGS sequence"/>
</dbReference>
<protein>
    <recommendedName>
        <fullName evidence="1">4Fe-4S ferredoxin-type domain-containing protein</fullName>
    </recommendedName>
</protein>
<evidence type="ECO:0000259" key="1">
    <source>
        <dbReference type="PROSITE" id="PS51379"/>
    </source>
</evidence>
<dbReference type="PANTHER" id="PTHR40447:SF1">
    <property type="entry name" value="ANAEROBIC SULFITE REDUCTASE SUBUNIT A"/>
    <property type="match status" value="1"/>
</dbReference>
<dbReference type="GO" id="GO:0016491">
    <property type="term" value="F:oxidoreductase activity"/>
    <property type="evidence" value="ECO:0007669"/>
    <property type="project" value="UniProtKB-ARBA"/>
</dbReference>
<dbReference type="Pfam" id="PF17179">
    <property type="entry name" value="Fer4_22"/>
    <property type="match status" value="1"/>
</dbReference>
<reference evidence="2 3" key="1">
    <citation type="journal article" date="2016" name="Nat. Microbiol.">
        <title>Genomic inference of the metabolism of cosmopolitan subsurface Archaea, Hadesarchaea.</title>
        <authorList>
            <person name="Baker B.J."/>
            <person name="Saw J.H."/>
            <person name="Lind A.E."/>
            <person name="Lazar C.S."/>
            <person name="Hinrichs K.-U."/>
            <person name="Teske A.P."/>
            <person name="Ettema T.J."/>
        </authorList>
    </citation>
    <scope>NUCLEOTIDE SEQUENCE [LARGE SCALE GENOMIC DNA]</scope>
</reference>
<accession>A0A147JX88</accession>
<dbReference type="STRING" id="1776334.APZ16_06170"/>
<evidence type="ECO:0000313" key="2">
    <source>
        <dbReference type="EMBL" id="KUO41223.1"/>
    </source>
</evidence>
<gene>
    <name evidence="2" type="ORF">APZ16_06170</name>
</gene>
<comment type="caution">
    <text evidence="2">The sequence shown here is derived from an EMBL/GenBank/DDBJ whole genome shotgun (WGS) entry which is preliminary data.</text>
</comment>
<dbReference type="PROSITE" id="PS00198">
    <property type="entry name" value="4FE4S_FER_1"/>
    <property type="match status" value="1"/>
</dbReference>